<dbReference type="GO" id="GO:0005319">
    <property type="term" value="F:lipid transporter activity"/>
    <property type="evidence" value="ECO:0007669"/>
    <property type="project" value="InterPro"/>
</dbReference>
<sequence>MFLKFCACFLVGFAVASNPGWRDDNEYTYTIQGRTVAGLQDVSDQHSGILLRAKLTVRPVSDENLMAKISNAKYSQIHTKMPEGWNSYIPDSQLEWKTLDISEKYFKIVMTNGVVQDVIVDQEISNWESNVIRSIVSQFQLDTKAQNIIPSPVNTLPDGNSNTATFKTMEDTVTGNTETLYDIHLLPEYVLQNKPWLAQKYDQKSNEQVIEIVKHKNYTNGAERPSYHFGLFNMGYMEPTSNTMGQFFTRSSLSRVIITGSLNRFTIQNSFTVNKLVMRPTLVDDQKGSVVSMMNITLTEIEKKSEKPQDVKHPISLGNLVYRYNKPYGDNKVRSANQFDHQEEELITSEESLLNQGRFRRNSELSQKLFNDLIYASLRERYAQVQENNDLHLAPEAPLLPYTMAFKGSSIKQDKNFNIVETARKLSRDIGHDVQNPEAMLEEDTLAKFTTLASLCRVMDAEELREVADEVYSKEETGPRHGAWVAFRDALAETGTGPALLTVQKLIQSGKLQGDEAMNVISTMALAVREPTLEYMRTFYTICQESQGELRESALLSFTNLLRKVFVSKNQSHNKYPVHSFGSFRTEEGKLFTTKTVIPNLQEQLNKAIQKGNSHEILILTRAIGNIGHRDILQVFEPYLEGHKQCSQFQRLWMVVALDKLVKIDAVRARSVLYKIYQNMGETPEIRATAVFQIMRTAPPANLLQRMAEYTNIDTSKMVNAAVKSSIEHAASLHGKEFEQLRDGAKSAMGLLSREDFSLHQAGNHIRTFVFEELNMLYKNTLQYVGDKNSWFPKMLKFAFRSSNAGIRRQWAVVNALVSSVDELWNVVEQGTEEYKKSRQSLNNGKKNQWSSANIARLLNLKADEREQLEGLLNIEIGSLQKLITFDNKTLEHLPSLIKALEQQYEEGKTFRTTKFSNRDEIAFSFPTEMGFPFLYTYDKPTLVSVRGVSQASSKPKIVNDKHIRLPESVTGKVDLHLVVSTKIKGKLSFITPFDHEQYSAGYDRVYQVNIPLRAKMDLDVKEQQVKFEVEPLKTDYEKVYLFHVSSWPYTSVHNIMSPLPLSRTNRQIMQNEQRNIDTIFGKKSTGMALHLKGNYENMPDLTWFNILQKAMQGQCAFLQNQMQHAIYDITYIPKESSTKKLAIHFGTQHKYKSKNNDDKHDLSHLYNSPHQSMAREQDFERKSGSSMRNADIASYDATFDFQGHDNFKYTFTGAVAKSNVDPTSRVLFYFKKYSNSQDKHPYQFAISAKMHIPNKNELSVEDALKNEPNANAQVYMAFGREYQTSPKIKAEIEFSRNPSTKQNIIKHPTYQKCKEEMAAGNKQLHACAELTKWANRMDVMRVKLHHHNVNEELSTLTRSLYDVLRFNYESMVQIEQLEKDHAEEFLYEFRANPDWRSVNASLKMQGQHITVDDVKVNLGYLVKQHEVTCLVDETAIKTFNDKIHDSTMDEKWTVLFQYVPQRARNQKHRLSVEEQLRNEMENFVVLGRQVDKTRKEVKITFNTPETQGETVEVNMKTTGHSVKVIVDGQEVKITDDESYDVKHGLMEVYMLNNGEIKMVIKNRFAVIFDGSRVKITMINLKFSSSIRGICGQYEENLDKDQITSEKCVHRDFNKLIESYRVEEGKQRNSIQDRQHCSDIHEVLYANVISNIDAGRNEKYDTQLGKLPKLCSIHQTRYIEEEEQICFTRRPFPVCKCQQRGSLNKQVSVHCVPKSQVTNMWKQQIAEGLSPSFENKPESKLMQIALPQSCSL</sequence>
<accession>A0A9P0BFB3</accession>
<evidence type="ECO:0000313" key="9">
    <source>
        <dbReference type="EMBL" id="CAH0562009.1"/>
    </source>
</evidence>
<evidence type="ECO:0008006" key="11">
    <source>
        <dbReference type="Google" id="ProtNLM"/>
    </source>
</evidence>
<name>A0A9P0BFB3_BRAAE</name>
<dbReference type="Gene3D" id="2.20.80.10">
    <property type="entry name" value="Lipovitellin-phosvitin complex, chain A, domain 4"/>
    <property type="match status" value="1"/>
</dbReference>
<protein>
    <recommendedName>
        <fullName evidence="11">Vitellogenin</fullName>
    </recommendedName>
</protein>
<keyword evidence="10" id="KW-1185">Reference proteome</keyword>
<dbReference type="InterPro" id="IPR001846">
    <property type="entry name" value="VWF_type-D"/>
</dbReference>
<dbReference type="OrthoDB" id="160294at2759"/>
<dbReference type="SUPFAM" id="SSF48431">
    <property type="entry name" value="Lipovitellin-phosvitin complex, superhelical domain"/>
    <property type="match status" value="1"/>
</dbReference>
<feature type="domain" description="Vitellogenin" evidence="7">
    <location>
        <begin position="21"/>
        <end position="728"/>
    </location>
</feature>
<dbReference type="InterPro" id="IPR015255">
    <property type="entry name" value="Vitellinogen_open_b-sht"/>
</dbReference>
<dbReference type="SMART" id="SM01169">
    <property type="entry name" value="DUF1943"/>
    <property type="match status" value="1"/>
</dbReference>
<dbReference type="Proteomes" id="UP001154078">
    <property type="component" value="Chromosome 8"/>
</dbReference>
<dbReference type="Pfam" id="PF00094">
    <property type="entry name" value="VWD"/>
    <property type="match status" value="1"/>
</dbReference>
<evidence type="ECO:0000256" key="4">
    <source>
        <dbReference type="ARBA" id="ARBA00023180"/>
    </source>
</evidence>
<dbReference type="GO" id="GO:0045735">
    <property type="term" value="F:nutrient reservoir activity"/>
    <property type="evidence" value="ECO:0007669"/>
    <property type="project" value="UniProtKB-KW"/>
</dbReference>
<dbReference type="Pfam" id="PF09172">
    <property type="entry name" value="Vit_open_b-sht"/>
    <property type="match status" value="1"/>
</dbReference>
<dbReference type="Gene3D" id="2.30.230.10">
    <property type="entry name" value="Lipovitellin, beta-sheet shell regions, chain A"/>
    <property type="match status" value="1"/>
</dbReference>
<dbReference type="InterPro" id="IPR015816">
    <property type="entry name" value="Vitellinogen_b-sht_N"/>
</dbReference>
<evidence type="ECO:0000259" key="8">
    <source>
        <dbReference type="SMART" id="SM01169"/>
    </source>
</evidence>
<evidence type="ECO:0000256" key="5">
    <source>
        <dbReference type="SAM" id="SignalP"/>
    </source>
</evidence>
<keyword evidence="3" id="KW-1015">Disulfide bond</keyword>
<evidence type="ECO:0000256" key="1">
    <source>
        <dbReference type="ARBA" id="ARBA00022729"/>
    </source>
</evidence>
<proteinExistence type="predicted"/>
<dbReference type="FunFam" id="1.25.10.20:FF:000003">
    <property type="entry name" value="Vitellogenin C"/>
    <property type="match status" value="1"/>
</dbReference>
<organism evidence="9 10">
    <name type="scientific">Brassicogethes aeneus</name>
    <name type="common">Rape pollen beetle</name>
    <name type="synonym">Meligethes aeneus</name>
    <dbReference type="NCBI Taxonomy" id="1431903"/>
    <lineage>
        <taxon>Eukaryota</taxon>
        <taxon>Metazoa</taxon>
        <taxon>Ecdysozoa</taxon>
        <taxon>Arthropoda</taxon>
        <taxon>Hexapoda</taxon>
        <taxon>Insecta</taxon>
        <taxon>Pterygota</taxon>
        <taxon>Neoptera</taxon>
        <taxon>Endopterygota</taxon>
        <taxon>Coleoptera</taxon>
        <taxon>Polyphaga</taxon>
        <taxon>Cucujiformia</taxon>
        <taxon>Nitidulidae</taxon>
        <taxon>Meligethinae</taxon>
        <taxon>Brassicogethes</taxon>
    </lineage>
</organism>
<feature type="signal peptide" evidence="5">
    <location>
        <begin position="1"/>
        <end position="16"/>
    </location>
</feature>
<dbReference type="InterPro" id="IPR001747">
    <property type="entry name" value="Vitellogenin_N"/>
</dbReference>
<keyword evidence="1 5" id="KW-0732">Signal</keyword>
<keyword evidence="4" id="KW-0325">Glycoprotein</keyword>
<evidence type="ECO:0000259" key="6">
    <source>
        <dbReference type="SMART" id="SM00216"/>
    </source>
</evidence>
<reference evidence="9" key="1">
    <citation type="submission" date="2021-12" db="EMBL/GenBank/DDBJ databases">
        <authorList>
            <person name="King R."/>
        </authorList>
    </citation>
    <scope>NUCLEOTIDE SEQUENCE</scope>
</reference>
<dbReference type="PANTHER" id="PTHR23345">
    <property type="entry name" value="VITELLOGENIN-RELATED"/>
    <property type="match status" value="1"/>
</dbReference>
<evidence type="ECO:0000313" key="10">
    <source>
        <dbReference type="Proteomes" id="UP001154078"/>
    </source>
</evidence>
<dbReference type="EMBL" id="OV121139">
    <property type="protein sequence ID" value="CAH0562009.1"/>
    <property type="molecule type" value="Genomic_DNA"/>
</dbReference>
<evidence type="ECO:0000256" key="3">
    <source>
        <dbReference type="ARBA" id="ARBA00023157"/>
    </source>
</evidence>
<dbReference type="SUPFAM" id="SSF56968">
    <property type="entry name" value="Lipovitellin-phosvitin complex, beta-sheet shell regions"/>
    <property type="match status" value="2"/>
</dbReference>
<keyword evidence="2" id="KW-0758">Storage protein</keyword>
<feature type="domain" description="Vitellinogen open beta-sheet" evidence="8">
    <location>
        <begin position="760"/>
        <end position="1052"/>
    </location>
</feature>
<dbReference type="SMART" id="SM00216">
    <property type="entry name" value="VWD"/>
    <property type="match status" value="1"/>
</dbReference>
<dbReference type="InterPro" id="IPR015819">
    <property type="entry name" value="Lipid_transp_b-sht_shell"/>
</dbReference>
<dbReference type="SMART" id="SM00638">
    <property type="entry name" value="LPD_N"/>
    <property type="match status" value="1"/>
</dbReference>
<dbReference type="Gene3D" id="1.25.10.20">
    <property type="entry name" value="Vitellinogen, superhelical"/>
    <property type="match status" value="1"/>
</dbReference>
<dbReference type="InterPro" id="IPR050733">
    <property type="entry name" value="Vitellogenin/Apolipophorin"/>
</dbReference>
<evidence type="ECO:0000259" key="7">
    <source>
        <dbReference type="SMART" id="SM00638"/>
    </source>
</evidence>
<feature type="chain" id="PRO_5040158976" description="Vitellogenin" evidence="5">
    <location>
        <begin position="17"/>
        <end position="1752"/>
    </location>
</feature>
<dbReference type="InterPro" id="IPR011030">
    <property type="entry name" value="Lipovitellin_superhlx_dom"/>
</dbReference>
<gene>
    <name evidence="9" type="ORF">MELIAE_LOCUS11260</name>
</gene>
<dbReference type="Pfam" id="PF01347">
    <property type="entry name" value="Vitellogenin_N"/>
    <property type="match status" value="1"/>
</dbReference>
<dbReference type="PANTHER" id="PTHR23345:SF15">
    <property type="entry name" value="VITELLOGENIN 1-RELATED"/>
    <property type="match status" value="1"/>
</dbReference>
<feature type="domain" description="VWFD" evidence="6">
    <location>
        <begin position="1421"/>
        <end position="1607"/>
    </location>
</feature>
<evidence type="ECO:0000256" key="2">
    <source>
        <dbReference type="ARBA" id="ARBA00022761"/>
    </source>
</evidence>